<dbReference type="GO" id="GO:0016104">
    <property type="term" value="P:triterpenoid biosynthetic process"/>
    <property type="evidence" value="ECO:0007669"/>
    <property type="project" value="InterPro"/>
</dbReference>
<dbReference type="PANTHER" id="PTHR11764">
    <property type="entry name" value="TERPENE CYCLASE/MUTASE FAMILY MEMBER"/>
    <property type="match status" value="1"/>
</dbReference>
<dbReference type="GO" id="GO:0016866">
    <property type="term" value="F:intramolecular transferase activity"/>
    <property type="evidence" value="ECO:0007669"/>
    <property type="project" value="InterPro"/>
</dbReference>
<evidence type="ECO:0000313" key="5">
    <source>
        <dbReference type="EMBL" id="RAR15518.1"/>
    </source>
</evidence>
<evidence type="ECO:0000259" key="4">
    <source>
        <dbReference type="Pfam" id="PF13249"/>
    </source>
</evidence>
<gene>
    <name evidence="5" type="ORF">DDE83_001159</name>
</gene>
<dbReference type="InterPro" id="IPR032696">
    <property type="entry name" value="SQ_cyclase_C"/>
</dbReference>
<keyword evidence="2" id="KW-0413">Isomerase</keyword>
<comment type="caution">
    <text evidence="5">The sequence shown here is derived from an EMBL/GenBank/DDBJ whole genome shotgun (WGS) entry which is preliminary data.</text>
</comment>
<dbReference type="AlphaFoldDB" id="A0A364NDY3"/>
<reference evidence="6" key="1">
    <citation type="submission" date="2018-05" db="EMBL/GenBank/DDBJ databases">
        <title>Draft genome sequence of Stemphylium lycopersici strain CIDEFI 213.</title>
        <authorList>
            <person name="Medina R."/>
            <person name="Franco M.E.E."/>
            <person name="Lucentini C.G."/>
            <person name="Saparrat M.C.N."/>
            <person name="Balatti P.A."/>
        </authorList>
    </citation>
    <scope>NUCLEOTIDE SEQUENCE [LARGE SCALE GENOMIC DNA]</scope>
    <source>
        <strain evidence="6">CIDEFI 213</strain>
    </source>
</reference>
<accession>A0A364NDY3</accession>
<dbReference type="NCBIfam" id="TIGR01787">
    <property type="entry name" value="squalene_cyclas"/>
    <property type="match status" value="1"/>
</dbReference>
<name>A0A364NDY3_STELY</name>
<evidence type="ECO:0000259" key="3">
    <source>
        <dbReference type="Pfam" id="PF13243"/>
    </source>
</evidence>
<evidence type="ECO:0000256" key="2">
    <source>
        <dbReference type="RuleBase" id="RU362003"/>
    </source>
</evidence>
<dbReference type="EC" id="5.4.99.-" evidence="2"/>
<dbReference type="Proteomes" id="UP000249619">
    <property type="component" value="Unassembled WGS sequence"/>
</dbReference>
<proteinExistence type="inferred from homology"/>
<comment type="similarity">
    <text evidence="2">Belongs to the terpene cyclase/mutase family.</text>
</comment>
<dbReference type="GO" id="GO:0005811">
    <property type="term" value="C:lipid droplet"/>
    <property type="evidence" value="ECO:0007669"/>
    <property type="project" value="InterPro"/>
</dbReference>
<sequence>MSPQKQKPTTKPKPIAKWSMYPSLHNEVSDLLLENNLFFSFYEMDDDISLNHNWIIRTRKEWHIASKAGLATGWNLLPSQGRVMVHTEVIYVKGVGRVIAAECNYGSDSKTVLFYGRIDTMFHSSSTCWIGSLLNTRRAVLLVVRNKIPSMDEETALERSAHEAASRAATYAHTTMKPSGHWLCELRSTVSFTAQYIVLRTILGTNCLTEEEKTKLRLWIESQQNRTGGWGLLPKDKGEGHLSTTVEAYLALKLMGVRLEEPHMEAARSFILDSGGLSKIGITTQLLLALLDLVAWSELPQVPPELMLLPTSGPFFNVYSMAYWARTAAIPIIILRHHQPTYRGIVPTTFLDELWSDPQYRHITYVPSLKQLWQSREFTSFTGSLADKALGLLEPALRLLPSRSSALAACVRFILDRVDGGGYGAFWASNFGALLALMAEGFSSEHPIVIHLLQAIEKYIWEDEQGLRMQVTHGPVWDTGLMALGLLESGLQTEAMNKTIDWFKDHQIMNVRGDCHLQDPKLSMGGWCYQDCNSHYPDNDDTLVSLLCIVMHRPEELSSEACLAAIEFLLGMQCSNGGWACFDGWNNRNRWMNHTPFGQGNEFFDPSVPDITGRVLECFGLLLAENEAFVSKTSKQLMTANLCVRMRHACHKAIRYLEKEQNSQGLWSSRWHVNYLNGTYSVLCGLKFFLQDFHDTAFRQEMIQRPLAWLKSVQNDDGGWGEHVVAYRRDSEAGKGDSTPTQTAWAIMALLAHLPPMNTTIVKGVQYLIRTQTTGPSVSSKDGTGIGVGSGATWRQIDLDRGDIEIKRGVGPVISVPATIPLIANSTGLDFLGDW</sequence>
<dbReference type="STRING" id="183478.A0A364NDY3"/>
<feature type="domain" description="Squalene cyclase N-terminal" evidence="4">
    <location>
        <begin position="167"/>
        <end position="464"/>
    </location>
</feature>
<organism evidence="5 6">
    <name type="scientific">Stemphylium lycopersici</name>
    <name type="common">Tomato gray leaf spot disease fungus</name>
    <name type="synonym">Thyrospora lycopersici</name>
    <dbReference type="NCBI Taxonomy" id="183478"/>
    <lineage>
        <taxon>Eukaryota</taxon>
        <taxon>Fungi</taxon>
        <taxon>Dikarya</taxon>
        <taxon>Ascomycota</taxon>
        <taxon>Pezizomycotina</taxon>
        <taxon>Dothideomycetes</taxon>
        <taxon>Pleosporomycetidae</taxon>
        <taxon>Pleosporales</taxon>
        <taxon>Pleosporineae</taxon>
        <taxon>Pleosporaceae</taxon>
        <taxon>Stemphylium</taxon>
    </lineage>
</organism>
<dbReference type="PANTHER" id="PTHR11764:SF82">
    <property type="entry name" value="TERPENE CYCLASE_MUTASE FAMILY MEMBER"/>
    <property type="match status" value="1"/>
</dbReference>
<dbReference type="InterPro" id="IPR008930">
    <property type="entry name" value="Terpenoid_cyclase/PrenylTrfase"/>
</dbReference>
<dbReference type="InterPro" id="IPR032697">
    <property type="entry name" value="SQ_cyclase_N"/>
</dbReference>
<feature type="domain" description="Squalene cyclase C-terminal" evidence="3">
    <location>
        <begin position="475"/>
        <end position="786"/>
    </location>
</feature>
<dbReference type="SUPFAM" id="SSF48239">
    <property type="entry name" value="Terpenoid cyclases/Protein prenyltransferases"/>
    <property type="match status" value="2"/>
</dbReference>
<dbReference type="Pfam" id="PF13243">
    <property type="entry name" value="SQHop_cyclase_C"/>
    <property type="match status" value="1"/>
</dbReference>
<protein>
    <recommendedName>
        <fullName evidence="2">Terpene cyclase/mutase family member</fullName>
        <ecNumber evidence="2">5.4.99.-</ecNumber>
    </recommendedName>
</protein>
<dbReference type="InterPro" id="IPR018333">
    <property type="entry name" value="Squalene_cyclase"/>
</dbReference>
<dbReference type="EMBL" id="QGDH01000011">
    <property type="protein sequence ID" value="RAR15518.1"/>
    <property type="molecule type" value="Genomic_DNA"/>
</dbReference>
<keyword evidence="6" id="KW-1185">Reference proteome</keyword>
<keyword evidence="1" id="KW-0677">Repeat</keyword>
<dbReference type="Pfam" id="PF13249">
    <property type="entry name" value="SQHop_cyclase_N"/>
    <property type="match status" value="1"/>
</dbReference>
<evidence type="ECO:0000313" key="6">
    <source>
        <dbReference type="Proteomes" id="UP000249619"/>
    </source>
</evidence>
<evidence type="ECO:0000256" key="1">
    <source>
        <dbReference type="ARBA" id="ARBA00022737"/>
    </source>
</evidence>
<dbReference type="Gene3D" id="1.50.10.20">
    <property type="match status" value="2"/>
</dbReference>